<dbReference type="Pfam" id="PF00392">
    <property type="entry name" value="GntR"/>
    <property type="match status" value="1"/>
</dbReference>
<evidence type="ECO:0000256" key="1">
    <source>
        <dbReference type="ARBA" id="ARBA00023015"/>
    </source>
</evidence>
<dbReference type="SUPFAM" id="SSF46785">
    <property type="entry name" value="Winged helix' DNA-binding domain"/>
    <property type="match status" value="1"/>
</dbReference>
<keyword evidence="2" id="KW-0238">DNA-binding</keyword>
<gene>
    <name evidence="6" type="ORF">VF724_18735</name>
</gene>
<dbReference type="Gene3D" id="1.10.10.10">
    <property type="entry name" value="Winged helix-like DNA-binding domain superfamily/Winged helix DNA-binding domain"/>
    <property type="match status" value="1"/>
</dbReference>
<sequence length="238" mass="26711">MKNHLFSGDSGFNTQNNKESPFPQIEIKSATEVVYRELLKAILNGKFERGSLLRQGELAESFGVSRTPLREALMRLASMGLVHIESNRGFRVASLDFGNMQHAWRSRIFIESGAARLAAKNADDRSLEKMRLSVQRQYEVTHDLQESLIVNRDFHLALVAASGNPYLVKFAEMLWSFDLAAPIFGPQASGPKELTSWADEHLEILNAVISGNEQLSEELTRKHISNYPPQASVQKSIK</sequence>
<keyword evidence="7" id="KW-1185">Reference proteome</keyword>
<dbReference type="Gene3D" id="1.20.120.530">
    <property type="entry name" value="GntR ligand-binding domain-like"/>
    <property type="match status" value="1"/>
</dbReference>
<feature type="region of interest" description="Disordered" evidence="4">
    <location>
        <begin position="1"/>
        <end position="20"/>
    </location>
</feature>
<dbReference type="PANTHER" id="PTHR43537">
    <property type="entry name" value="TRANSCRIPTIONAL REGULATOR, GNTR FAMILY"/>
    <property type="match status" value="1"/>
</dbReference>
<dbReference type="SMART" id="SM00895">
    <property type="entry name" value="FCD"/>
    <property type="match status" value="1"/>
</dbReference>
<evidence type="ECO:0000259" key="5">
    <source>
        <dbReference type="PROSITE" id="PS50949"/>
    </source>
</evidence>
<accession>A0ABU5ZMD5</accession>
<dbReference type="Proteomes" id="UP001310386">
    <property type="component" value="Unassembled WGS sequence"/>
</dbReference>
<evidence type="ECO:0000256" key="3">
    <source>
        <dbReference type="ARBA" id="ARBA00023163"/>
    </source>
</evidence>
<protein>
    <submittedName>
        <fullName evidence="6">GntR family transcriptional regulator</fullName>
    </submittedName>
</protein>
<dbReference type="PROSITE" id="PS50949">
    <property type="entry name" value="HTH_GNTR"/>
    <property type="match status" value="1"/>
</dbReference>
<dbReference type="EMBL" id="JAYJLD010000045">
    <property type="protein sequence ID" value="MEB3103676.1"/>
    <property type="molecule type" value="Genomic_DNA"/>
</dbReference>
<dbReference type="SUPFAM" id="SSF48008">
    <property type="entry name" value="GntR ligand-binding domain-like"/>
    <property type="match status" value="1"/>
</dbReference>
<feature type="compositionally biased region" description="Polar residues" evidence="4">
    <location>
        <begin position="10"/>
        <end position="19"/>
    </location>
</feature>
<evidence type="ECO:0000313" key="7">
    <source>
        <dbReference type="Proteomes" id="UP001310386"/>
    </source>
</evidence>
<dbReference type="RefSeq" id="WP_371755804.1">
    <property type="nucleotide sequence ID" value="NZ_JAYJLD010000045.1"/>
</dbReference>
<name>A0ABU5ZMD5_9BACL</name>
<reference evidence="6" key="1">
    <citation type="submission" date="2023-12" db="EMBL/GenBank/DDBJ databases">
        <title>Fervidustalea candida gen. nov., sp. nov., a novel member of the family Paenibacillaceae isolated from a geothermal area.</title>
        <authorList>
            <person name="Li W.-J."/>
            <person name="Jiao J.-Y."/>
            <person name="Chen Y."/>
        </authorList>
    </citation>
    <scope>NUCLEOTIDE SEQUENCE</scope>
    <source>
        <strain evidence="6">SYSU GA230002</strain>
    </source>
</reference>
<organism evidence="6 7">
    <name type="scientific">Ferviditalea candida</name>
    <dbReference type="NCBI Taxonomy" id="3108399"/>
    <lineage>
        <taxon>Bacteria</taxon>
        <taxon>Bacillati</taxon>
        <taxon>Bacillota</taxon>
        <taxon>Bacilli</taxon>
        <taxon>Bacillales</taxon>
        <taxon>Paenibacillaceae</taxon>
        <taxon>Ferviditalea</taxon>
    </lineage>
</organism>
<dbReference type="Pfam" id="PF07729">
    <property type="entry name" value="FCD"/>
    <property type="match status" value="1"/>
</dbReference>
<comment type="caution">
    <text evidence="6">The sequence shown here is derived from an EMBL/GenBank/DDBJ whole genome shotgun (WGS) entry which is preliminary data.</text>
</comment>
<dbReference type="InterPro" id="IPR011711">
    <property type="entry name" value="GntR_C"/>
</dbReference>
<dbReference type="InterPro" id="IPR036388">
    <property type="entry name" value="WH-like_DNA-bd_sf"/>
</dbReference>
<dbReference type="PANTHER" id="PTHR43537:SF45">
    <property type="entry name" value="GNTR FAMILY REGULATORY PROTEIN"/>
    <property type="match status" value="1"/>
</dbReference>
<evidence type="ECO:0000313" key="6">
    <source>
        <dbReference type="EMBL" id="MEB3103676.1"/>
    </source>
</evidence>
<dbReference type="InterPro" id="IPR036390">
    <property type="entry name" value="WH_DNA-bd_sf"/>
</dbReference>
<dbReference type="SMART" id="SM00345">
    <property type="entry name" value="HTH_GNTR"/>
    <property type="match status" value="1"/>
</dbReference>
<keyword evidence="3" id="KW-0804">Transcription</keyword>
<evidence type="ECO:0000256" key="2">
    <source>
        <dbReference type="ARBA" id="ARBA00023125"/>
    </source>
</evidence>
<proteinExistence type="predicted"/>
<dbReference type="CDD" id="cd07377">
    <property type="entry name" value="WHTH_GntR"/>
    <property type="match status" value="1"/>
</dbReference>
<keyword evidence="1" id="KW-0805">Transcription regulation</keyword>
<dbReference type="InterPro" id="IPR000524">
    <property type="entry name" value="Tscrpt_reg_HTH_GntR"/>
</dbReference>
<evidence type="ECO:0000256" key="4">
    <source>
        <dbReference type="SAM" id="MobiDB-lite"/>
    </source>
</evidence>
<dbReference type="InterPro" id="IPR008920">
    <property type="entry name" value="TF_FadR/GntR_C"/>
</dbReference>
<dbReference type="PRINTS" id="PR00035">
    <property type="entry name" value="HTHGNTR"/>
</dbReference>
<feature type="domain" description="HTH gntR-type" evidence="5">
    <location>
        <begin position="28"/>
        <end position="95"/>
    </location>
</feature>